<keyword evidence="1" id="KW-0812">Transmembrane</keyword>
<keyword evidence="1" id="KW-0472">Membrane</keyword>
<dbReference type="Proteomes" id="UP000190648">
    <property type="component" value="Unassembled WGS sequence"/>
</dbReference>
<dbReference type="AlphaFoldDB" id="A0A1V4JCU8"/>
<organism evidence="2 3">
    <name type="scientific">Patagioenas fasciata monilis</name>
    <dbReference type="NCBI Taxonomy" id="372326"/>
    <lineage>
        <taxon>Eukaryota</taxon>
        <taxon>Metazoa</taxon>
        <taxon>Chordata</taxon>
        <taxon>Craniata</taxon>
        <taxon>Vertebrata</taxon>
        <taxon>Euteleostomi</taxon>
        <taxon>Archelosauria</taxon>
        <taxon>Archosauria</taxon>
        <taxon>Dinosauria</taxon>
        <taxon>Saurischia</taxon>
        <taxon>Theropoda</taxon>
        <taxon>Coelurosauria</taxon>
        <taxon>Aves</taxon>
        <taxon>Neognathae</taxon>
        <taxon>Neoaves</taxon>
        <taxon>Columbimorphae</taxon>
        <taxon>Columbiformes</taxon>
        <taxon>Columbidae</taxon>
        <taxon>Patagioenas</taxon>
    </lineage>
</organism>
<keyword evidence="3" id="KW-1185">Reference proteome</keyword>
<evidence type="ECO:0000313" key="3">
    <source>
        <dbReference type="Proteomes" id="UP000190648"/>
    </source>
</evidence>
<name>A0A1V4JCU8_PATFA</name>
<dbReference type="EMBL" id="LSYS01007908">
    <property type="protein sequence ID" value="OPJ70132.1"/>
    <property type="molecule type" value="Genomic_DNA"/>
</dbReference>
<reference evidence="2 3" key="1">
    <citation type="submission" date="2016-02" db="EMBL/GenBank/DDBJ databases">
        <title>Band-tailed pigeon sequencing and assembly.</title>
        <authorList>
            <person name="Soares A.E."/>
            <person name="Novak B.J."/>
            <person name="Rice E.S."/>
            <person name="O'Connell B."/>
            <person name="Chang D."/>
            <person name="Weber S."/>
            <person name="Shapiro B."/>
        </authorList>
    </citation>
    <scope>NUCLEOTIDE SEQUENCE [LARGE SCALE GENOMIC DNA]</scope>
    <source>
        <strain evidence="2">BTP2013</strain>
        <tissue evidence="2">Blood</tissue>
    </source>
</reference>
<feature type="transmembrane region" description="Helical" evidence="1">
    <location>
        <begin position="33"/>
        <end position="56"/>
    </location>
</feature>
<gene>
    <name evidence="2" type="ORF">AV530_019357</name>
</gene>
<accession>A0A1V4JCU8</accession>
<evidence type="ECO:0000313" key="2">
    <source>
        <dbReference type="EMBL" id="OPJ70132.1"/>
    </source>
</evidence>
<proteinExistence type="predicted"/>
<evidence type="ECO:0000256" key="1">
    <source>
        <dbReference type="SAM" id="Phobius"/>
    </source>
</evidence>
<protein>
    <submittedName>
        <fullName evidence="2">Uncharacterized protein</fullName>
    </submittedName>
</protein>
<comment type="caution">
    <text evidence="2">The sequence shown here is derived from an EMBL/GenBank/DDBJ whole genome shotgun (WGS) entry which is preliminary data.</text>
</comment>
<sequence length="111" mass="13037">MEMPLEISDASGKCNMDNSSWRFFPLPLLCKGFVWLVSLLLSSLVRFVAVHTVAAIKHQCGKTCSSLEWWFLFCSWNYSDLPTTDFRTGDQRPPRTLITYYHTHWFHEFKI</sequence>
<keyword evidence="1" id="KW-1133">Transmembrane helix</keyword>